<comment type="caution">
    <text evidence="19">The sequence shown here is derived from an EMBL/GenBank/DDBJ whole genome shotgun (WGS) entry which is preliminary data.</text>
</comment>
<evidence type="ECO:0000256" key="5">
    <source>
        <dbReference type="ARBA" id="ARBA00008117"/>
    </source>
</evidence>
<keyword evidence="13" id="KW-0539">Nucleus</keyword>
<dbReference type="AlphaFoldDB" id="A0AAW1JR24"/>
<dbReference type="EC" id="2.3.2.27" evidence="6"/>
<feature type="compositionally biased region" description="Polar residues" evidence="17">
    <location>
        <begin position="45"/>
        <end position="61"/>
    </location>
</feature>
<feature type="compositionally biased region" description="Low complexity" evidence="17">
    <location>
        <begin position="562"/>
        <end position="589"/>
    </location>
</feature>
<dbReference type="PANTHER" id="PTHR12983">
    <property type="entry name" value="RING FINGER 10 FAMILY MEMBER"/>
    <property type="match status" value="1"/>
</dbReference>
<evidence type="ECO:0000256" key="12">
    <source>
        <dbReference type="ARBA" id="ARBA00022833"/>
    </source>
</evidence>
<dbReference type="CDD" id="cd16536">
    <property type="entry name" value="RING-HC_RNF10"/>
    <property type="match status" value="1"/>
</dbReference>
<feature type="compositionally biased region" description="Basic and acidic residues" evidence="17">
    <location>
        <begin position="505"/>
        <end position="521"/>
    </location>
</feature>
<sequence length="724" mass="82275">MDKKGSRSVQSSSKGLSTESKKNQDGVGGKLWPRGGRRREPNGGTYTTKNETSRKPNPQKTKSFDKRPRPRVFVQGSKKQSLNHLLNFHYLPRESQWHSGRSVGTKLGHRWLTTFKHKYNKEQFLQANCQFIVKSSGNYKQYMNSPDTLVDWDLVEQVNVQVSDNPSCPICLYPPVAAKMTRCGHVYCWSCILHYLALSDKTWRKCPICYESIHKQDLKSVVSITHPSLTVNDLITFKLMKRLRGSLIAYPAEETIREDDQVIFNMSEKETANIYCKLLLADKNEVLAIIDRERCELQVAFAEDENCPEKCFIQEALELLQARENTIFTQLDSKMDTKFCSTVASAESNDKQNDRGTNRERNESVGSEKLDTGADAVGENTNITVEDLDISLSKANNQQVKYFYFYQASDGQHIYLHAINARMLEHTYGSLEMAPKIITGKIVEKEGGSMTEELRNRLRYLQHLPVTCQFEVAEIQLREPIISRETLNLFHDQLEMRKKRRQKRARDEKRREKRISEEENRIMGKFPDAKICLASTDQFPEVGFEPLIPRTESESTPRSERSLSPAHDGSSSINTPSSSLSGSLSTENEYSGPSFAKMVSSAKKPVQPKWPELKSENKPTPLRLINVTGAKTATNITRIKKHSDSEPESEDYVPVPQFNRSFGDAIALALEKAAISKDDEGEHAQSGKKKKKNKQKVLFATEIGKLFAFLNTENDILHADLELC</sequence>
<evidence type="ECO:0000256" key="8">
    <source>
        <dbReference type="ARBA" id="ARBA00022679"/>
    </source>
</evidence>
<dbReference type="Pfam" id="PF00097">
    <property type="entry name" value="zf-C3HC4"/>
    <property type="match status" value="1"/>
</dbReference>
<dbReference type="GO" id="GO:0005634">
    <property type="term" value="C:nucleus"/>
    <property type="evidence" value="ECO:0007669"/>
    <property type="project" value="UniProtKB-SubCell"/>
</dbReference>
<dbReference type="PANTHER" id="PTHR12983:SF9">
    <property type="entry name" value="E3 UBIQUITIN-PROTEIN LIGASE RNF10"/>
    <property type="match status" value="1"/>
</dbReference>
<dbReference type="EMBL" id="JASPKY010000344">
    <property type="protein sequence ID" value="KAK9707697.1"/>
    <property type="molecule type" value="Genomic_DNA"/>
</dbReference>
<comment type="similarity">
    <text evidence="5">Belongs to the RNF10 family.</text>
</comment>
<evidence type="ECO:0000256" key="16">
    <source>
        <dbReference type="PROSITE-ProRule" id="PRU00175"/>
    </source>
</evidence>
<evidence type="ECO:0000259" key="18">
    <source>
        <dbReference type="PROSITE" id="PS50089"/>
    </source>
</evidence>
<keyword evidence="7" id="KW-0963">Cytoplasm</keyword>
<dbReference type="FunFam" id="3.30.40.10:FF:000112">
    <property type="entry name" value="RING finger protein 10"/>
    <property type="match status" value="1"/>
</dbReference>
<evidence type="ECO:0000256" key="9">
    <source>
        <dbReference type="ARBA" id="ARBA00022723"/>
    </source>
</evidence>
<proteinExistence type="inferred from homology"/>
<evidence type="ECO:0000256" key="14">
    <source>
        <dbReference type="ARBA" id="ARBA00035131"/>
    </source>
</evidence>
<feature type="domain" description="RING-type" evidence="18">
    <location>
        <begin position="168"/>
        <end position="209"/>
    </location>
</feature>
<name>A0AAW1JR24_POPJA</name>
<evidence type="ECO:0000256" key="7">
    <source>
        <dbReference type="ARBA" id="ARBA00022490"/>
    </source>
</evidence>
<evidence type="ECO:0000256" key="13">
    <source>
        <dbReference type="ARBA" id="ARBA00023242"/>
    </source>
</evidence>
<keyword evidence="8" id="KW-0808">Transferase</keyword>
<dbReference type="InterPro" id="IPR001841">
    <property type="entry name" value="Znf_RING"/>
</dbReference>
<dbReference type="Gene3D" id="3.30.40.10">
    <property type="entry name" value="Zinc/RING finger domain, C3HC4 (zinc finger)"/>
    <property type="match status" value="1"/>
</dbReference>
<dbReference type="InterPro" id="IPR018957">
    <property type="entry name" value="Znf_C3HC4_RING-type"/>
</dbReference>
<organism evidence="19 20">
    <name type="scientific">Popillia japonica</name>
    <name type="common">Japanese beetle</name>
    <dbReference type="NCBI Taxonomy" id="7064"/>
    <lineage>
        <taxon>Eukaryota</taxon>
        <taxon>Metazoa</taxon>
        <taxon>Ecdysozoa</taxon>
        <taxon>Arthropoda</taxon>
        <taxon>Hexapoda</taxon>
        <taxon>Insecta</taxon>
        <taxon>Pterygota</taxon>
        <taxon>Neoptera</taxon>
        <taxon>Endopterygota</taxon>
        <taxon>Coleoptera</taxon>
        <taxon>Polyphaga</taxon>
        <taxon>Scarabaeiformia</taxon>
        <taxon>Scarabaeidae</taxon>
        <taxon>Rutelinae</taxon>
        <taxon>Popillia</taxon>
    </lineage>
</organism>
<comment type="catalytic activity">
    <reaction evidence="1">
        <text>S-ubiquitinyl-[E2 ubiquitin-conjugating enzyme]-L-cysteine + [acceptor protein]-L-lysine = [E2 ubiquitin-conjugating enzyme]-L-cysteine + N(6)-ubiquitinyl-[acceptor protein]-L-lysine.</text>
        <dbReference type="EC" id="2.3.2.27"/>
    </reaction>
</comment>
<dbReference type="PROSITE" id="PS00518">
    <property type="entry name" value="ZF_RING_1"/>
    <property type="match status" value="1"/>
</dbReference>
<evidence type="ECO:0000256" key="4">
    <source>
        <dbReference type="ARBA" id="ARBA00004906"/>
    </source>
</evidence>
<feature type="compositionally biased region" description="Basic and acidic residues" evidence="17">
    <location>
        <begin position="551"/>
        <end position="561"/>
    </location>
</feature>
<feature type="compositionally biased region" description="Polar residues" evidence="17">
    <location>
        <begin position="7"/>
        <end position="18"/>
    </location>
</feature>
<evidence type="ECO:0000313" key="19">
    <source>
        <dbReference type="EMBL" id="KAK9707697.1"/>
    </source>
</evidence>
<keyword evidence="20" id="KW-1185">Reference proteome</keyword>
<dbReference type="GO" id="GO:0008270">
    <property type="term" value="F:zinc ion binding"/>
    <property type="evidence" value="ECO:0007669"/>
    <property type="project" value="UniProtKB-KW"/>
</dbReference>
<evidence type="ECO:0000256" key="1">
    <source>
        <dbReference type="ARBA" id="ARBA00000900"/>
    </source>
</evidence>
<feature type="compositionally biased region" description="Basic and acidic residues" evidence="17">
    <location>
        <begin position="348"/>
        <end position="372"/>
    </location>
</feature>
<evidence type="ECO:0000256" key="15">
    <source>
        <dbReference type="ARBA" id="ARBA00035390"/>
    </source>
</evidence>
<evidence type="ECO:0000313" key="20">
    <source>
        <dbReference type="Proteomes" id="UP001458880"/>
    </source>
</evidence>
<dbReference type="InterPro" id="IPR039739">
    <property type="entry name" value="MAG2/RNF10"/>
</dbReference>
<feature type="region of interest" description="Disordered" evidence="17">
    <location>
        <begin position="345"/>
        <end position="374"/>
    </location>
</feature>
<evidence type="ECO:0000256" key="17">
    <source>
        <dbReference type="SAM" id="MobiDB-lite"/>
    </source>
</evidence>
<protein>
    <recommendedName>
        <fullName evidence="14">E3 ubiquitin-protein ligase RNF10</fullName>
        <ecNumber evidence="6">2.3.2.27</ecNumber>
    </recommendedName>
    <alternativeName>
        <fullName evidence="15">RING finger protein 10</fullName>
    </alternativeName>
</protein>
<comment type="subcellular location">
    <subcellularLocation>
        <location evidence="3">Cytoplasm</location>
    </subcellularLocation>
    <subcellularLocation>
        <location evidence="2">Nucleus</location>
    </subcellularLocation>
</comment>
<evidence type="ECO:0000256" key="6">
    <source>
        <dbReference type="ARBA" id="ARBA00012483"/>
    </source>
</evidence>
<feature type="region of interest" description="Disordered" evidence="17">
    <location>
        <begin position="1"/>
        <end position="78"/>
    </location>
</feature>
<accession>A0AAW1JR24</accession>
<dbReference type="SMART" id="SM00184">
    <property type="entry name" value="RING"/>
    <property type="match status" value="1"/>
</dbReference>
<gene>
    <name evidence="19" type="ORF">QE152_g27683</name>
</gene>
<keyword evidence="10 16" id="KW-0863">Zinc-finger</keyword>
<evidence type="ECO:0000256" key="2">
    <source>
        <dbReference type="ARBA" id="ARBA00004123"/>
    </source>
</evidence>
<dbReference type="Proteomes" id="UP001458880">
    <property type="component" value="Unassembled WGS sequence"/>
</dbReference>
<keyword evidence="12" id="KW-0862">Zinc</keyword>
<reference evidence="19 20" key="1">
    <citation type="journal article" date="2024" name="BMC Genomics">
        <title>De novo assembly and annotation of Popillia japonica's genome with initial clues to its potential as an invasive pest.</title>
        <authorList>
            <person name="Cucini C."/>
            <person name="Boschi S."/>
            <person name="Funari R."/>
            <person name="Cardaioli E."/>
            <person name="Iannotti N."/>
            <person name="Marturano G."/>
            <person name="Paoli F."/>
            <person name="Bruttini M."/>
            <person name="Carapelli A."/>
            <person name="Frati F."/>
            <person name="Nardi F."/>
        </authorList>
    </citation>
    <scope>NUCLEOTIDE SEQUENCE [LARGE SCALE GENOMIC DNA]</scope>
    <source>
        <strain evidence="19">DMR45628</strain>
    </source>
</reference>
<dbReference type="GO" id="GO:0005737">
    <property type="term" value="C:cytoplasm"/>
    <property type="evidence" value="ECO:0007669"/>
    <property type="project" value="UniProtKB-SubCell"/>
</dbReference>
<dbReference type="InterPro" id="IPR013083">
    <property type="entry name" value="Znf_RING/FYVE/PHD"/>
</dbReference>
<dbReference type="InterPro" id="IPR017907">
    <property type="entry name" value="Znf_RING_CS"/>
</dbReference>
<dbReference type="GO" id="GO:0061630">
    <property type="term" value="F:ubiquitin protein ligase activity"/>
    <property type="evidence" value="ECO:0007669"/>
    <property type="project" value="UniProtKB-EC"/>
</dbReference>
<feature type="region of interest" description="Disordered" evidence="17">
    <location>
        <begin position="497"/>
        <end position="521"/>
    </location>
</feature>
<feature type="region of interest" description="Disordered" evidence="17">
    <location>
        <begin position="602"/>
        <end position="621"/>
    </location>
</feature>
<evidence type="ECO:0000256" key="10">
    <source>
        <dbReference type="ARBA" id="ARBA00022771"/>
    </source>
</evidence>
<evidence type="ECO:0000256" key="11">
    <source>
        <dbReference type="ARBA" id="ARBA00022786"/>
    </source>
</evidence>
<dbReference type="SUPFAM" id="SSF57850">
    <property type="entry name" value="RING/U-box"/>
    <property type="match status" value="1"/>
</dbReference>
<feature type="region of interest" description="Disordered" evidence="17">
    <location>
        <begin position="543"/>
        <end position="590"/>
    </location>
</feature>
<keyword evidence="11" id="KW-0833">Ubl conjugation pathway</keyword>
<dbReference type="GO" id="GO:0045944">
    <property type="term" value="P:positive regulation of transcription by RNA polymerase II"/>
    <property type="evidence" value="ECO:0007669"/>
    <property type="project" value="TreeGrafter"/>
</dbReference>
<keyword evidence="9" id="KW-0479">Metal-binding</keyword>
<comment type="pathway">
    <text evidence="4">Protein modification; protein ubiquitination.</text>
</comment>
<dbReference type="PROSITE" id="PS50089">
    <property type="entry name" value="ZF_RING_2"/>
    <property type="match status" value="1"/>
</dbReference>
<evidence type="ECO:0000256" key="3">
    <source>
        <dbReference type="ARBA" id="ARBA00004496"/>
    </source>
</evidence>
<dbReference type="GO" id="GO:0000976">
    <property type="term" value="F:transcription cis-regulatory region binding"/>
    <property type="evidence" value="ECO:0007669"/>
    <property type="project" value="TreeGrafter"/>
</dbReference>